<evidence type="ECO:0000256" key="1">
    <source>
        <dbReference type="SAM" id="Phobius"/>
    </source>
</evidence>
<keyword evidence="3" id="KW-1185">Reference proteome</keyword>
<dbReference type="EMBL" id="VMHH01000002">
    <property type="protein sequence ID" value="TSJ75581.1"/>
    <property type="molecule type" value="Genomic_DNA"/>
</dbReference>
<gene>
    <name evidence="2" type="ORF">FPH17_04125</name>
</gene>
<dbReference type="RefSeq" id="WP_154878779.1">
    <property type="nucleotide sequence ID" value="NZ_JAADJX010000001.1"/>
</dbReference>
<name>A0ABY3E717_9CORY</name>
<keyword evidence="1" id="KW-1133">Transmembrane helix</keyword>
<comment type="caution">
    <text evidence="2">The sequence shown here is derived from an EMBL/GenBank/DDBJ whole genome shotgun (WGS) entry which is preliminary data.</text>
</comment>
<evidence type="ECO:0000313" key="2">
    <source>
        <dbReference type="EMBL" id="TSJ75581.1"/>
    </source>
</evidence>
<proteinExistence type="predicted"/>
<evidence type="ECO:0000313" key="3">
    <source>
        <dbReference type="Proteomes" id="UP000320747"/>
    </source>
</evidence>
<keyword evidence="1" id="KW-0472">Membrane</keyword>
<keyword evidence="1" id="KW-0812">Transmembrane</keyword>
<organism evidence="2 3">
    <name type="scientific">Corynebacterium godavarianum</name>
    <dbReference type="NCBI Taxonomy" id="2054421"/>
    <lineage>
        <taxon>Bacteria</taxon>
        <taxon>Bacillati</taxon>
        <taxon>Actinomycetota</taxon>
        <taxon>Actinomycetes</taxon>
        <taxon>Mycobacteriales</taxon>
        <taxon>Corynebacteriaceae</taxon>
        <taxon>Corynebacterium</taxon>
    </lineage>
</organism>
<dbReference type="Proteomes" id="UP000320747">
    <property type="component" value="Unassembled WGS sequence"/>
</dbReference>
<protein>
    <submittedName>
        <fullName evidence="2">DUF4245 domain-containing protein</fullName>
    </submittedName>
</protein>
<accession>A0ABY3E717</accession>
<reference evidence="2 3" key="1">
    <citation type="submission" date="2019-07" db="EMBL/GenBank/DDBJ databases">
        <title>Draft genome of Corynebacterium godavarianum and other related strains.</title>
        <authorList>
            <person name="Bernier A.-M."/>
            <person name="Bernard K."/>
        </authorList>
    </citation>
    <scope>NUCLEOTIDE SEQUENCE [LARGE SCALE GENOMIC DNA]</scope>
    <source>
        <strain evidence="2 3">LMG 29598</strain>
    </source>
</reference>
<feature type="transmembrane region" description="Helical" evidence="1">
    <location>
        <begin position="16"/>
        <end position="36"/>
    </location>
</feature>
<sequence>MASNSSTRIFQDGRNIALNMVLIVVIMLVAVGATGLCTFNPGKPEQGPVQEVDARTFLDMEARSVDFPVVYPEAPAGWVTNSARRAMIEQAPAPTVGWVTADGGYLQLTQTGAPLDKAVRGADQKPRELQRSVDVGSTEAQVYTSASDDVRDLWAVDAGQSRFLVTGAGTEEEFRALIEAALTAAPLPAQS</sequence>
<dbReference type="InterPro" id="IPR025339">
    <property type="entry name" value="DUF4245"/>
</dbReference>
<dbReference type="Pfam" id="PF14030">
    <property type="entry name" value="DUF4245"/>
    <property type="match status" value="1"/>
</dbReference>